<gene>
    <name evidence="1" type="ordered locus">Nther_1765</name>
</gene>
<dbReference type="GO" id="GO:0005524">
    <property type="term" value="F:ATP binding"/>
    <property type="evidence" value="ECO:0007669"/>
    <property type="project" value="InterPro"/>
</dbReference>
<sequence length="134" mass="15133">MKGSENYGEIKALKQFPTAEVILAGREGFINKDAPDVKDVELAQDGFEKAMDKLTSRDYDMVILDELNVAVDFHLIEVEQVMELLNERPENVELVITGRNASEELIEKADLVSEVKEIKHHFQKGVGAREGIEY</sequence>
<dbReference type="HOGENOM" id="CLU_088595_2_0_9"/>
<keyword evidence="2" id="KW-1185">Reference proteome</keyword>
<dbReference type="PANTHER" id="PTHR46638:SF1">
    <property type="entry name" value="CORRINOID ADENOSYLTRANSFERASE"/>
    <property type="match status" value="1"/>
</dbReference>
<dbReference type="InterPro" id="IPR003724">
    <property type="entry name" value="CblAdoTrfase_CobA"/>
</dbReference>
<keyword evidence="1" id="KW-0808">Transferase</keyword>
<dbReference type="EMBL" id="CP001034">
    <property type="protein sequence ID" value="ACB85337.1"/>
    <property type="molecule type" value="Genomic_DNA"/>
</dbReference>
<dbReference type="SUPFAM" id="SSF52540">
    <property type="entry name" value="P-loop containing nucleoside triphosphate hydrolases"/>
    <property type="match status" value="1"/>
</dbReference>
<dbReference type="InParanoid" id="B2A5I2"/>
<evidence type="ECO:0000313" key="2">
    <source>
        <dbReference type="Proteomes" id="UP000001683"/>
    </source>
</evidence>
<protein>
    <submittedName>
        <fullName evidence="1">Cob(I)yrinic acid a,c-diamide adenosyltransferase</fullName>
    </submittedName>
</protein>
<dbReference type="Proteomes" id="UP000001683">
    <property type="component" value="Chromosome"/>
</dbReference>
<dbReference type="PANTHER" id="PTHR46638">
    <property type="entry name" value="CORRINOID ADENOSYLTRANSFERASE"/>
    <property type="match status" value="1"/>
</dbReference>
<reference evidence="1 2" key="1">
    <citation type="submission" date="2008-04" db="EMBL/GenBank/DDBJ databases">
        <title>Complete sequence of chromosome of Natranaerobius thermophilus JW/NM-WN-LF.</title>
        <authorList>
            <consortium name="US DOE Joint Genome Institute"/>
            <person name="Copeland A."/>
            <person name="Lucas S."/>
            <person name="Lapidus A."/>
            <person name="Glavina del Rio T."/>
            <person name="Dalin E."/>
            <person name="Tice H."/>
            <person name="Bruce D."/>
            <person name="Goodwin L."/>
            <person name="Pitluck S."/>
            <person name="Chertkov O."/>
            <person name="Brettin T."/>
            <person name="Detter J.C."/>
            <person name="Han C."/>
            <person name="Kuske C.R."/>
            <person name="Schmutz J."/>
            <person name="Larimer F."/>
            <person name="Land M."/>
            <person name="Hauser L."/>
            <person name="Kyrpides N."/>
            <person name="Lykidis A."/>
            <person name="Mesbah N.M."/>
            <person name="Wiegel J."/>
        </authorList>
    </citation>
    <scope>NUCLEOTIDE SEQUENCE [LARGE SCALE GENOMIC DNA]</scope>
    <source>
        <strain evidence="2">ATCC BAA-1301 / DSM 18059 / JW/NM-WN-LF</strain>
    </source>
</reference>
<dbReference type="GO" id="GO:0008817">
    <property type="term" value="F:corrinoid adenosyltransferase activity"/>
    <property type="evidence" value="ECO:0007669"/>
    <property type="project" value="InterPro"/>
</dbReference>
<dbReference type="STRING" id="457570.Nther_1765"/>
<accession>B2A5I2</accession>
<organism evidence="1 2">
    <name type="scientific">Natranaerobius thermophilus (strain ATCC BAA-1301 / DSM 18059 / JW/NM-WN-LF)</name>
    <dbReference type="NCBI Taxonomy" id="457570"/>
    <lineage>
        <taxon>Bacteria</taxon>
        <taxon>Bacillati</taxon>
        <taxon>Bacillota</taxon>
        <taxon>Clostridia</taxon>
        <taxon>Natranaerobiales</taxon>
        <taxon>Natranaerobiaceae</taxon>
        <taxon>Natranaerobius</taxon>
    </lineage>
</organism>
<name>B2A5I2_NATTJ</name>
<reference evidence="1 2" key="2">
    <citation type="journal article" date="2011" name="J. Bacteriol.">
        <title>Complete genome sequence of the anaerobic, halophilic alkalithermophile Natranaerobius thermophilus JW/NM-WN-LF.</title>
        <authorList>
            <person name="Zhao B."/>
            <person name="Mesbah N.M."/>
            <person name="Dalin E."/>
            <person name="Goodwin L."/>
            <person name="Nolan M."/>
            <person name="Pitluck S."/>
            <person name="Chertkov O."/>
            <person name="Brettin T.S."/>
            <person name="Han J."/>
            <person name="Larimer F.W."/>
            <person name="Land M.L."/>
            <person name="Hauser L."/>
            <person name="Kyrpides N."/>
            <person name="Wiegel J."/>
        </authorList>
    </citation>
    <scope>NUCLEOTIDE SEQUENCE [LARGE SCALE GENOMIC DNA]</scope>
    <source>
        <strain evidence="2">ATCC BAA-1301 / DSM 18059 / JW/NM-WN-LF</strain>
    </source>
</reference>
<dbReference type="eggNOG" id="COG2109">
    <property type="taxonomic scope" value="Bacteria"/>
</dbReference>
<dbReference type="GO" id="GO:0009236">
    <property type="term" value="P:cobalamin biosynthetic process"/>
    <property type="evidence" value="ECO:0007669"/>
    <property type="project" value="InterPro"/>
</dbReference>
<dbReference type="KEGG" id="nth:Nther_1765"/>
<dbReference type="Pfam" id="PF02572">
    <property type="entry name" value="CobA_CobO_BtuR"/>
    <property type="match status" value="1"/>
</dbReference>
<proteinExistence type="predicted"/>
<dbReference type="InterPro" id="IPR027417">
    <property type="entry name" value="P-loop_NTPase"/>
</dbReference>
<evidence type="ECO:0000313" key="1">
    <source>
        <dbReference type="EMBL" id="ACB85337.1"/>
    </source>
</evidence>
<dbReference type="Gene3D" id="3.40.50.300">
    <property type="entry name" value="P-loop containing nucleotide triphosphate hydrolases"/>
    <property type="match status" value="1"/>
</dbReference>
<dbReference type="AlphaFoldDB" id="B2A5I2"/>